<dbReference type="Proteomes" id="UP000739538">
    <property type="component" value="Unassembled WGS sequence"/>
</dbReference>
<dbReference type="PANTHER" id="PTHR42894:SF1">
    <property type="entry name" value="N-(5'-PHOSPHORIBOSYL)ANTHRANILATE ISOMERASE"/>
    <property type="match status" value="1"/>
</dbReference>
<comment type="similarity">
    <text evidence="9">Belongs to the TrpF family.</text>
</comment>
<keyword evidence="8 9" id="KW-0413">Isomerase</keyword>
<feature type="compositionally biased region" description="Low complexity" evidence="10">
    <location>
        <begin position="210"/>
        <end position="222"/>
    </location>
</feature>
<dbReference type="HAMAP" id="MF_00135">
    <property type="entry name" value="PRAI"/>
    <property type="match status" value="1"/>
</dbReference>
<feature type="region of interest" description="Disordered" evidence="10">
    <location>
        <begin position="209"/>
        <end position="228"/>
    </location>
</feature>
<protein>
    <recommendedName>
        <fullName evidence="4 9">N-(5'-phosphoribosyl)anthranilate isomerase</fullName>
        <shortName evidence="9">PRAI</shortName>
        <ecNumber evidence="3 9">5.3.1.24</ecNumber>
    </recommendedName>
</protein>
<dbReference type="EC" id="5.3.1.24" evidence="3 9"/>
<evidence type="ECO:0000256" key="6">
    <source>
        <dbReference type="ARBA" id="ARBA00022822"/>
    </source>
</evidence>
<dbReference type="InterPro" id="IPR011060">
    <property type="entry name" value="RibuloseP-bd_barrel"/>
</dbReference>
<accession>A0A956NAA4</accession>
<reference evidence="12" key="1">
    <citation type="submission" date="2020-04" db="EMBL/GenBank/DDBJ databases">
        <authorList>
            <person name="Zhang T."/>
        </authorList>
    </citation>
    <scope>NUCLEOTIDE SEQUENCE</scope>
    <source>
        <strain evidence="12">HKST-UBA02</strain>
    </source>
</reference>
<evidence type="ECO:0000256" key="8">
    <source>
        <dbReference type="ARBA" id="ARBA00023235"/>
    </source>
</evidence>
<evidence type="ECO:0000259" key="11">
    <source>
        <dbReference type="Pfam" id="PF00697"/>
    </source>
</evidence>
<evidence type="ECO:0000256" key="2">
    <source>
        <dbReference type="ARBA" id="ARBA00004664"/>
    </source>
</evidence>
<dbReference type="InterPro" id="IPR001240">
    <property type="entry name" value="PRAI_dom"/>
</dbReference>
<organism evidence="12 13">
    <name type="scientific">Eiseniibacteriota bacterium</name>
    <dbReference type="NCBI Taxonomy" id="2212470"/>
    <lineage>
        <taxon>Bacteria</taxon>
        <taxon>Candidatus Eiseniibacteriota</taxon>
    </lineage>
</organism>
<evidence type="ECO:0000256" key="7">
    <source>
        <dbReference type="ARBA" id="ARBA00023141"/>
    </source>
</evidence>
<dbReference type="AlphaFoldDB" id="A0A956NAA4"/>
<comment type="caution">
    <text evidence="12">The sequence shown here is derived from an EMBL/GenBank/DDBJ whole genome shotgun (WGS) entry which is preliminary data.</text>
</comment>
<dbReference type="GO" id="GO:0004640">
    <property type="term" value="F:phosphoribosylanthranilate isomerase activity"/>
    <property type="evidence" value="ECO:0007669"/>
    <property type="project" value="UniProtKB-UniRule"/>
</dbReference>
<dbReference type="PANTHER" id="PTHR42894">
    <property type="entry name" value="N-(5'-PHOSPHORIBOSYL)ANTHRANILATE ISOMERASE"/>
    <property type="match status" value="1"/>
</dbReference>
<evidence type="ECO:0000313" key="13">
    <source>
        <dbReference type="Proteomes" id="UP000739538"/>
    </source>
</evidence>
<dbReference type="Gene3D" id="3.20.20.70">
    <property type="entry name" value="Aldolase class I"/>
    <property type="match status" value="1"/>
</dbReference>
<gene>
    <name evidence="9" type="primary">trpF</name>
    <name evidence="12" type="ORF">KDA27_04790</name>
</gene>
<feature type="domain" description="N-(5'phosphoribosyl) anthranilate isomerase (PRAI)" evidence="11">
    <location>
        <begin position="13"/>
        <end position="203"/>
    </location>
</feature>
<evidence type="ECO:0000256" key="4">
    <source>
        <dbReference type="ARBA" id="ARBA00022272"/>
    </source>
</evidence>
<sequence>MTSSSTDRATVRVKICGLTRPGDAALAAGLGASFLGFVFAPSPRQADPDDVAMWLPDVRAAFPGVRSVGVFVNPTDEQLRSALARVDLDLVQIHRRASAPDIDVPWIRAVHPNELPSGQSRSPWAWLVDTPSANQAGGTGKTFDWSVLPTPPRPYRLFLAGGLAPENVAEAVRLARPYAVDASSRLESQPGCKDPTKLAEFFEAVRSTETRAGAGAGESEASGARDES</sequence>
<dbReference type="CDD" id="cd00405">
    <property type="entry name" value="PRAI"/>
    <property type="match status" value="1"/>
</dbReference>
<reference evidence="12" key="2">
    <citation type="journal article" date="2021" name="Microbiome">
        <title>Successional dynamics and alternative stable states in a saline activated sludge microbial community over 9 years.</title>
        <authorList>
            <person name="Wang Y."/>
            <person name="Ye J."/>
            <person name="Ju F."/>
            <person name="Liu L."/>
            <person name="Boyd J.A."/>
            <person name="Deng Y."/>
            <person name="Parks D.H."/>
            <person name="Jiang X."/>
            <person name="Yin X."/>
            <person name="Woodcroft B.J."/>
            <person name="Tyson G.W."/>
            <person name="Hugenholtz P."/>
            <person name="Polz M.F."/>
            <person name="Zhang T."/>
        </authorList>
    </citation>
    <scope>NUCLEOTIDE SEQUENCE</scope>
    <source>
        <strain evidence="12">HKST-UBA02</strain>
    </source>
</reference>
<evidence type="ECO:0000256" key="10">
    <source>
        <dbReference type="SAM" id="MobiDB-lite"/>
    </source>
</evidence>
<comment type="pathway">
    <text evidence="2 9">Amino-acid biosynthesis; L-tryptophan biosynthesis; L-tryptophan from chorismate: step 3/5.</text>
</comment>
<evidence type="ECO:0000313" key="12">
    <source>
        <dbReference type="EMBL" id="MCA9755097.1"/>
    </source>
</evidence>
<evidence type="ECO:0000256" key="1">
    <source>
        <dbReference type="ARBA" id="ARBA00001164"/>
    </source>
</evidence>
<comment type="catalytic activity">
    <reaction evidence="1 9">
        <text>N-(5-phospho-beta-D-ribosyl)anthranilate = 1-(2-carboxyphenylamino)-1-deoxy-D-ribulose 5-phosphate</text>
        <dbReference type="Rhea" id="RHEA:21540"/>
        <dbReference type="ChEBI" id="CHEBI:18277"/>
        <dbReference type="ChEBI" id="CHEBI:58613"/>
        <dbReference type="EC" id="5.3.1.24"/>
    </reaction>
</comment>
<evidence type="ECO:0000256" key="3">
    <source>
        <dbReference type="ARBA" id="ARBA00012572"/>
    </source>
</evidence>
<proteinExistence type="inferred from homology"/>
<keyword evidence="7 9" id="KW-0057">Aromatic amino acid biosynthesis</keyword>
<evidence type="ECO:0000256" key="9">
    <source>
        <dbReference type="HAMAP-Rule" id="MF_00135"/>
    </source>
</evidence>
<dbReference type="InterPro" id="IPR013785">
    <property type="entry name" value="Aldolase_TIM"/>
</dbReference>
<dbReference type="SUPFAM" id="SSF51366">
    <property type="entry name" value="Ribulose-phoshate binding barrel"/>
    <property type="match status" value="1"/>
</dbReference>
<evidence type="ECO:0000256" key="5">
    <source>
        <dbReference type="ARBA" id="ARBA00022605"/>
    </source>
</evidence>
<keyword evidence="5 9" id="KW-0028">Amino-acid biosynthesis</keyword>
<dbReference type="Pfam" id="PF00697">
    <property type="entry name" value="PRAI"/>
    <property type="match status" value="1"/>
</dbReference>
<dbReference type="EMBL" id="JAGQHS010000015">
    <property type="protein sequence ID" value="MCA9755097.1"/>
    <property type="molecule type" value="Genomic_DNA"/>
</dbReference>
<name>A0A956NAA4_UNCEI</name>
<keyword evidence="6 9" id="KW-0822">Tryptophan biosynthesis</keyword>
<dbReference type="GO" id="GO:0000162">
    <property type="term" value="P:L-tryptophan biosynthetic process"/>
    <property type="evidence" value="ECO:0007669"/>
    <property type="project" value="UniProtKB-UniRule"/>
</dbReference>
<dbReference type="InterPro" id="IPR044643">
    <property type="entry name" value="TrpF_fam"/>
</dbReference>